<dbReference type="InterPro" id="IPR003607">
    <property type="entry name" value="HD/PDEase_dom"/>
</dbReference>
<dbReference type="NCBIfam" id="TIGR00691">
    <property type="entry name" value="spoT_relA"/>
    <property type="match status" value="1"/>
</dbReference>
<dbReference type="Gene3D" id="3.10.20.30">
    <property type="match status" value="1"/>
</dbReference>
<name>A0ABT1NER5_9FIRM</name>
<dbReference type="SUPFAM" id="SSF81271">
    <property type="entry name" value="TGS-like"/>
    <property type="match status" value="1"/>
</dbReference>
<evidence type="ECO:0000256" key="1">
    <source>
        <dbReference type="ARBA" id="ARBA00004976"/>
    </source>
</evidence>
<dbReference type="SUPFAM" id="SSF55021">
    <property type="entry name" value="ACT-like"/>
    <property type="match status" value="1"/>
</dbReference>
<dbReference type="PROSITE" id="PS51880">
    <property type="entry name" value="TGS"/>
    <property type="match status" value="1"/>
</dbReference>
<dbReference type="PROSITE" id="PS51671">
    <property type="entry name" value="ACT"/>
    <property type="match status" value="1"/>
</dbReference>
<dbReference type="Pfam" id="PF13291">
    <property type="entry name" value="ACT_4"/>
    <property type="match status" value="1"/>
</dbReference>
<dbReference type="InterPro" id="IPR012676">
    <property type="entry name" value="TGS-like"/>
</dbReference>
<dbReference type="Pfam" id="PF04607">
    <property type="entry name" value="RelA_SpoT"/>
    <property type="match status" value="1"/>
</dbReference>
<evidence type="ECO:0000259" key="8">
    <source>
        <dbReference type="PROSITE" id="PS51880"/>
    </source>
</evidence>
<feature type="domain" description="HD" evidence="7">
    <location>
        <begin position="43"/>
        <end position="142"/>
    </location>
</feature>
<protein>
    <recommendedName>
        <fullName evidence="2">GTP diphosphokinase</fullName>
        <ecNumber evidence="2">2.7.6.5</ecNumber>
    </recommendedName>
</protein>
<dbReference type="InterPro" id="IPR006674">
    <property type="entry name" value="HD_domain"/>
</dbReference>
<evidence type="ECO:0000313" key="10">
    <source>
        <dbReference type="Proteomes" id="UP001651880"/>
    </source>
</evidence>
<evidence type="ECO:0000256" key="2">
    <source>
        <dbReference type="ARBA" id="ARBA00013251"/>
    </source>
</evidence>
<dbReference type="InterPro" id="IPR043519">
    <property type="entry name" value="NT_sf"/>
</dbReference>
<keyword evidence="10" id="KW-1185">Reference proteome</keyword>
<sequence>MLQELIDKIKKYNPTGDFTIISKAYDFAVDAHQGQKRVSGEDYIIHPTAVAEILADLNMDNAAIAAGMLHDVVEDTKYSYNDIKELFGEEVAMLVDGVTKLGKLEYRTKEEQQAENLRKMFIAMAKDIRVILIKLADRLHNLRTLKYMIKEKQYETAKETIEIYAPIAHRLGIYKIKWEMEDLSLRYIDPERYYELVEKVAKKRKEREEYINSVIKTLEDKNKEMGILAQIEGRPKNFYSIYKKMYHQNKAFEQIFDLTAVRVIVDTVKDCYGVLGIVHTLWKPIPGRFKDYIAMPKPNMYQSLHTTVIGPDGEPFEVQIRTWEMHKTSEYGIAAHWKYKEGKSSQNEFDEKLKWLRQMLEWQNEVRDTKEFMETLKIDLVIDEVYVFTPKGDVIDLPVDSTPIDFAYKIHSAIGNKCVGGKINGKIVPLDYKLQNGDIVEIITSTNSNGPSRDWLKIVKSSQAKNKIRQWFKKEKRDDNIQKGKDILDKEVKKLSNSLSIPIKNEWMESVYKRFGLHSMEDLYASLGYGGLTLNQIMMKLKEEIRKNQKIEVKEEEQLEKQIKSAQNKKKSTNTGIRVKGVENILVRFSKCCNPVPGDEILGYITKGRGVSIHRRDCPNAKDLISEPERLVEVEWNTQSTVSYNADIQVKANDRQGLLAEITSIVNESKINIVSFYSRTSKDKTANINFILEINDIEQLNKLIRRFRRIEGVVDVFRAKQ</sequence>
<dbReference type="InterPro" id="IPR002912">
    <property type="entry name" value="ACT_dom"/>
</dbReference>
<dbReference type="Gene3D" id="1.10.3210.10">
    <property type="entry name" value="Hypothetical protein af1432"/>
    <property type="match status" value="1"/>
</dbReference>
<evidence type="ECO:0000313" key="9">
    <source>
        <dbReference type="EMBL" id="MCQ1529748.1"/>
    </source>
</evidence>
<dbReference type="PANTHER" id="PTHR21262">
    <property type="entry name" value="GUANOSINE-3',5'-BIS DIPHOSPHATE 3'-PYROPHOSPHOHYDROLASE"/>
    <property type="match status" value="1"/>
</dbReference>
<dbReference type="Gene3D" id="3.30.70.260">
    <property type="match status" value="1"/>
</dbReference>
<comment type="function">
    <text evidence="4">In eubacteria ppGpp (guanosine 3'-diphosphate 5'-diphosphate) is a mediator of the stringent response that coordinates a variety of cellular activities in response to changes in nutritional abundance.</text>
</comment>
<dbReference type="InterPro" id="IPR012675">
    <property type="entry name" value="Beta-grasp_dom_sf"/>
</dbReference>
<dbReference type="InterPro" id="IPR033655">
    <property type="entry name" value="TGS_RelA/SpoT"/>
</dbReference>
<dbReference type="InterPro" id="IPR045600">
    <property type="entry name" value="RelA/SpoT_AH_RIS"/>
</dbReference>
<dbReference type="RefSeq" id="WP_255227269.1">
    <property type="nucleotide sequence ID" value="NZ_JAJEKE010000007.1"/>
</dbReference>
<dbReference type="InterPro" id="IPR004095">
    <property type="entry name" value="TGS"/>
</dbReference>
<dbReference type="EMBL" id="JAJEKE010000007">
    <property type="protein sequence ID" value="MCQ1529748.1"/>
    <property type="molecule type" value="Genomic_DNA"/>
</dbReference>
<proteinExistence type="inferred from homology"/>
<evidence type="ECO:0000256" key="4">
    <source>
        <dbReference type="RuleBase" id="RU003847"/>
    </source>
</evidence>
<organism evidence="9 10">
    <name type="scientific">Lutispora saccharofermentans</name>
    <dbReference type="NCBI Taxonomy" id="3024236"/>
    <lineage>
        <taxon>Bacteria</taxon>
        <taxon>Bacillati</taxon>
        <taxon>Bacillota</taxon>
        <taxon>Clostridia</taxon>
        <taxon>Lutisporales</taxon>
        <taxon>Lutisporaceae</taxon>
        <taxon>Lutispora</taxon>
    </lineage>
</organism>
<evidence type="ECO:0000256" key="5">
    <source>
        <dbReference type="SAM" id="Coils"/>
    </source>
</evidence>
<dbReference type="Gene3D" id="3.30.460.10">
    <property type="entry name" value="Beta Polymerase, domain 2"/>
    <property type="match status" value="1"/>
</dbReference>
<dbReference type="CDD" id="cd00077">
    <property type="entry name" value="HDc"/>
    <property type="match status" value="1"/>
</dbReference>
<dbReference type="SUPFAM" id="SSF109604">
    <property type="entry name" value="HD-domain/PDEase-like"/>
    <property type="match status" value="1"/>
</dbReference>
<comment type="catalytic activity">
    <reaction evidence="3">
        <text>GTP + ATP = guanosine 3'-diphosphate 5'-triphosphate + AMP</text>
        <dbReference type="Rhea" id="RHEA:22088"/>
        <dbReference type="ChEBI" id="CHEBI:30616"/>
        <dbReference type="ChEBI" id="CHEBI:37565"/>
        <dbReference type="ChEBI" id="CHEBI:142410"/>
        <dbReference type="ChEBI" id="CHEBI:456215"/>
        <dbReference type="EC" id="2.7.6.5"/>
    </reaction>
</comment>
<dbReference type="SUPFAM" id="SSF81301">
    <property type="entry name" value="Nucleotidyltransferase"/>
    <property type="match status" value="1"/>
</dbReference>
<dbReference type="InterPro" id="IPR007685">
    <property type="entry name" value="RelA_SpoT"/>
</dbReference>
<dbReference type="InterPro" id="IPR045865">
    <property type="entry name" value="ACT-like_dom_sf"/>
</dbReference>
<dbReference type="CDD" id="cd01668">
    <property type="entry name" value="TGS_RSH"/>
    <property type="match status" value="1"/>
</dbReference>
<accession>A0ABT1NER5</accession>
<comment type="similarity">
    <text evidence="4">Belongs to the relA/spoT family.</text>
</comment>
<dbReference type="Pfam" id="PF02824">
    <property type="entry name" value="TGS"/>
    <property type="match status" value="1"/>
</dbReference>
<dbReference type="EC" id="2.7.6.5" evidence="2"/>
<dbReference type="CDD" id="cd05399">
    <property type="entry name" value="NT_Rel-Spo_like"/>
    <property type="match status" value="1"/>
</dbReference>
<dbReference type="Proteomes" id="UP001651880">
    <property type="component" value="Unassembled WGS sequence"/>
</dbReference>
<dbReference type="SMART" id="SM00954">
    <property type="entry name" value="RelA_SpoT"/>
    <property type="match status" value="1"/>
</dbReference>
<dbReference type="InterPro" id="IPR004811">
    <property type="entry name" value="RelA/Spo_fam"/>
</dbReference>
<evidence type="ECO:0000259" key="6">
    <source>
        <dbReference type="PROSITE" id="PS51671"/>
    </source>
</evidence>
<comment type="caution">
    <text evidence="9">The sequence shown here is derived from an EMBL/GenBank/DDBJ whole genome shotgun (WGS) entry which is preliminary data.</text>
</comment>
<feature type="domain" description="ACT" evidence="6">
    <location>
        <begin position="647"/>
        <end position="721"/>
    </location>
</feature>
<comment type="pathway">
    <text evidence="1">Purine metabolism; ppGpp biosynthesis; ppGpp from GTP: step 1/2.</text>
</comment>
<evidence type="ECO:0000259" key="7">
    <source>
        <dbReference type="PROSITE" id="PS51831"/>
    </source>
</evidence>
<dbReference type="CDD" id="cd04876">
    <property type="entry name" value="ACT_RelA-SpoT"/>
    <property type="match status" value="1"/>
</dbReference>
<dbReference type="Pfam" id="PF13328">
    <property type="entry name" value="HD_4"/>
    <property type="match status" value="1"/>
</dbReference>
<dbReference type="PANTHER" id="PTHR21262:SF31">
    <property type="entry name" value="GTP PYROPHOSPHOKINASE"/>
    <property type="match status" value="1"/>
</dbReference>
<reference evidence="9 10" key="1">
    <citation type="submission" date="2021-10" db="EMBL/GenBank/DDBJ databases">
        <title>Lutispora strain m25 sp. nov., a thermophilic, non-spore-forming bacterium isolated from a lab-scale methanogenic bioreactor digesting anaerobic sludge.</title>
        <authorList>
            <person name="El Houari A."/>
            <person name="Mcdonald J."/>
        </authorList>
    </citation>
    <scope>NUCLEOTIDE SEQUENCE [LARGE SCALE GENOMIC DNA]</scope>
    <source>
        <strain evidence="10">m25</strain>
    </source>
</reference>
<keyword evidence="5" id="KW-0175">Coiled coil</keyword>
<feature type="domain" description="TGS" evidence="8">
    <location>
        <begin position="383"/>
        <end position="444"/>
    </location>
</feature>
<evidence type="ECO:0000256" key="3">
    <source>
        <dbReference type="ARBA" id="ARBA00048244"/>
    </source>
</evidence>
<dbReference type="PROSITE" id="PS51831">
    <property type="entry name" value="HD"/>
    <property type="match status" value="1"/>
</dbReference>
<dbReference type="SMART" id="SM00471">
    <property type="entry name" value="HDc"/>
    <property type="match status" value="1"/>
</dbReference>
<feature type="coiled-coil region" evidence="5">
    <location>
        <begin position="542"/>
        <end position="576"/>
    </location>
</feature>
<gene>
    <name evidence="9" type="ORF">LJD61_09345</name>
</gene>
<dbReference type="Pfam" id="PF19296">
    <property type="entry name" value="RelA_AH_RIS"/>
    <property type="match status" value="1"/>
</dbReference>